<evidence type="ECO:0000259" key="3">
    <source>
        <dbReference type="Pfam" id="PF25137"/>
    </source>
</evidence>
<dbReference type="Pfam" id="PF25137">
    <property type="entry name" value="ADH_Fe_C"/>
    <property type="match status" value="1"/>
</dbReference>
<evidence type="ECO:0000259" key="2">
    <source>
        <dbReference type="Pfam" id="PF00465"/>
    </source>
</evidence>
<name>A0ABY5JZT4_9BACI</name>
<proteinExistence type="predicted"/>
<protein>
    <submittedName>
        <fullName evidence="4">Iron-containing alcohol dehydrogenase</fullName>
    </submittedName>
</protein>
<dbReference type="InterPro" id="IPR001670">
    <property type="entry name" value="ADH_Fe/GldA"/>
</dbReference>
<dbReference type="InterPro" id="IPR056798">
    <property type="entry name" value="ADH_Fe_C"/>
</dbReference>
<accession>A0ABY5JZT4</accession>
<evidence type="ECO:0000256" key="1">
    <source>
        <dbReference type="ARBA" id="ARBA00023002"/>
    </source>
</evidence>
<feature type="domain" description="Fe-containing alcohol dehydrogenase-like C-terminal" evidence="3">
    <location>
        <begin position="187"/>
        <end position="381"/>
    </location>
</feature>
<dbReference type="Gene3D" id="3.40.50.1970">
    <property type="match status" value="1"/>
</dbReference>
<keyword evidence="1" id="KW-0560">Oxidoreductase</keyword>
<evidence type="ECO:0000313" key="5">
    <source>
        <dbReference type="Proteomes" id="UP001059773"/>
    </source>
</evidence>
<dbReference type="SUPFAM" id="SSF56796">
    <property type="entry name" value="Dehydroquinate synthase-like"/>
    <property type="match status" value="1"/>
</dbReference>
<dbReference type="EMBL" id="CP101914">
    <property type="protein sequence ID" value="UUI04658.1"/>
    <property type="molecule type" value="Genomic_DNA"/>
</dbReference>
<dbReference type="Pfam" id="PF00465">
    <property type="entry name" value="Fe-ADH"/>
    <property type="match status" value="1"/>
</dbReference>
<dbReference type="RefSeq" id="WP_256709559.1">
    <property type="nucleotide sequence ID" value="NZ_CP101914.1"/>
</dbReference>
<organism evidence="4 5">
    <name type="scientific">Oceanobacillus jeddahense</name>
    <dbReference type="NCBI Taxonomy" id="1462527"/>
    <lineage>
        <taxon>Bacteria</taxon>
        <taxon>Bacillati</taxon>
        <taxon>Bacillota</taxon>
        <taxon>Bacilli</taxon>
        <taxon>Bacillales</taxon>
        <taxon>Bacillaceae</taxon>
        <taxon>Oceanobacillus</taxon>
    </lineage>
</organism>
<evidence type="ECO:0000313" key="4">
    <source>
        <dbReference type="EMBL" id="UUI04658.1"/>
    </source>
</evidence>
<dbReference type="PANTHER" id="PTHR11496">
    <property type="entry name" value="ALCOHOL DEHYDROGENASE"/>
    <property type="match status" value="1"/>
</dbReference>
<dbReference type="Gene3D" id="1.20.1090.10">
    <property type="entry name" value="Dehydroquinate synthase-like - alpha domain"/>
    <property type="match status" value="1"/>
</dbReference>
<dbReference type="Proteomes" id="UP001059773">
    <property type="component" value="Chromosome"/>
</dbReference>
<dbReference type="CDD" id="cd08551">
    <property type="entry name" value="Fe-ADH"/>
    <property type="match status" value="1"/>
</dbReference>
<dbReference type="InterPro" id="IPR039697">
    <property type="entry name" value="Alcohol_dehydrogenase_Fe"/>
</dbReference>
<keyword evidence="5" id="KW-1185">Reference proteome</keyword>
<dbReference type="PANTHER" id="PTHR11496:SF83">
    <property type="entry name" value="HYDROXYACID-OXOACID TRANSHYDROGENASE, MITOCHONDRIAL"/>
    <property type="match status" value="1"/>
</dbReference>
<dbReference type="PROSITE" id="PS00913">
    <property type="entry name" value="ADH_IRON_1"/>
    <property type="match status" value="1"/>
</dbReference>
<reference evidence="4" key="1">
    <citation type="submission" date="2022-07" db="EMBL/GenBank/DDBJ databases">
        <title>FELIX.</title>
        <authorList>
            <person name="Wan K.H."/>
            <person name="Park S."/>
            <person name="Lawrence Q."/>
            <person name="Eichenberger J.P."/>
            <person name="Booth B.W."/>
            <person name="Piaggio A.J."/>
            <person name="Chandler J.C."/>
            <person name="Franklin A.B."/>
            <person name="Celniker S.E."/>
        </authorList>
    </citation>
    <scope>NUCLEOTIDE SEQUENCE</scope>
    <source>
        <strain evidence="4">QA-1986 374</strain>
    </source>
</reference>
<sequence length="396" mass="43359">MYTVFQPKQIIIGENSLKKLGESAKKRKITNLLVVIDHFLTLSPLDYDDKIKEILKQEHIDVTFFSDYRGEPSLQHLRAALTIANKETITGIAAVGGGSAIDIAKAAALFYKNPQMDWDAIPKQESLDRLPLIAVPTTAGTGSEATKVMVITDTEKGIKMNPGHSDLIPDTAILDSALTSSLPKNFTAYTGIDALTHAIEAFVSTKANIATDQYALTAIQIAGRSLPVVYQDGMNMKAREEMLLASSYAGIAFSNASTNLAHAAGRALGARFHIPHGLSVAILLPLVMRFGLQASPERYAQIAVALGADASKDVYELAEQSIEIIENYCDEFQIWKDALKYIHLKELENNIDLLAQDALEGNGILTNRIVPTKSDIRKLFLDLIEKLKKKKVIKQV</sequence>
<dbReference type="InterPro" id="IPR018211">
    <property type="entry name" value="ADH_Fe_CS"/>
</dbReference>
<gene>
    <name evidence="4" type="ORF">NP439_08400</name>
</gene>
<feature type="domain" description="Alcohol dehydrogenase iron-type/glycerol dehydrogenase GldA" evidence="2">
    <location>
        <begin position="7"/>
        <end position="175"/>
    </location>
</feature>